<comment type="caution">
    <text evidence="2">The sequence shown here is derived from an EMBL/GenBank/DDBJ whole genome shotgun (WGS) entry which is preliminary data.</text>
</comment>
<feature type="transmembrane region" description="Helical" evidence="1">
    <location>
        <begin position="195"/>
        <end position="223"/>
    </location>
</feature>
<accession>A0A0F9M772</accession>
<organism evidence="2">
    <name type="scientific">marine sediment metagenome</name>
    <dbReference type="NCBI Taxonomy" id="412755"/>
    <lineage>
        <taxon>unclassified sequences</taxon>
        <taxon>metagenomes</taxon>
        <taxon>ecological metagenomes</taxon>
    </lineage>
</organism>
<keyword evidence="1" id="KW-0812">Transmembrane</keyword>
<name>A0A0F9M772_9ZZZZ</name>
<sequence>MVDFHFINDPTTLLVISTILNAAGSNFNAPYDATAQPSDGVSRNNDSLLQFQCPGGSTLQGYCEPSQSESMGSAISSMLSVVAPMISAYGLILPILGVIRGIIEIQCALMDPTAVIKAIIRLFTKWIPAFLSLFPPLAGLIIILSIIKTIIAIVLFILTVVYPTVELILFNIDLLKKAFGADGNQQQKDAGREKLTAIIIELLNQIGVLGILKPLLEIIFLILNMQSGFPCSGGDSEGDRPDFTNIDTSSFDGSLSDSSCCTDDVCPPVFHDLPSGRALVVPSFFADGPPLFAWRIVTLTGNSKIGELSPYIQSLKPQLDAQLDEPVDEARSAGQTGDSAHFRIKITGRRGAGQTKTIPLVRLKNKTVTVIDPTMLQLMGVVDYEIIPNWEILIGRNIVGLGCHPDVMNARNAIKNRFPNLEESVIDRFPAVGPIKDLFNGMSDNLDNLLDGLNNEIKDIVSKSPPYDVEAIEKIRNDIVELLTGFVGDMKNRMNLILSDATDTINTGFSVDKNLAKVGGKDKAVISVIPRDVTGTSLLKDLPTDVSINVTLFTDFGTISNQQEDKGTGVVTADIISLLPGEATLTAKINSEFISVFNGLVQRTQEIKVDFVSDAVMP</sequence>
<evidence type="ECO:0000313" key="2">
    <source>
        <dbReference type="EMBL" id="KKM72495.1"/>
    </source>
</evidence>
<dbReference type="SUPFAM" id="SSF49373">
    <property type="entry name" value="Invasin/intimin cell-adhesion fragments"/>
    <property type="match status" value="1"/>
</dbReference>
<reference evidence="2" key="1">
    <citation type="journal article" date="2015" name="Nature">
        <title>Complex archaea that bridge the gap between prokaryotes and eukaryotes.</title>
        <authorList>
            <person name="Spang A."/>
            <person name="Saw J.H."/>
            <person name="Jorgensen S.L."/>
            <person name="Zaremba-Niedzwiedzka K."/>
            <person name="Martijn J."/>
            <person name="Lind A.E."/>
            <person name="van Eijk R."/>
            <person name="Schleper C."/>
            <person name="Guy L."/>
            <person name="Ettema T.J."/>
        </authorList>
    </citation>
    <scope>NUCLEOTIDE SEQUENCE</scope>
</reference>
<keyword evidence="1" id="KW-0472">Membrane</keyword>
<dbReference type="EMBL" id="LAZR01009459">
    <property type="protein sequence ID" value="KKM72495.1"/>
    <property type="molecule type" value="Genomic_DNA"/>
</dbReference>
<feature type="transmembrane region" description="Helical" evidence="1">
    <location>
        <begin position="150"/>
        <end position="174"/>
    </location>
</feature>
<feature type="transmembrane region" description="Helical" evidence="1">
    <location>
        <begin position="123"/>
        <end position="144"/>
    </location>
</feature>
<dbReference type="AlphaFoldDB" id="A0A0F9M772"/>
<feature type="non-terminal residue" evidence="2">
    <location>
        <position position="618"/>
    </location>
</feature>
<feature type="transmembrane region" description="Helical" evidence="1">
    <location>
        <begin position="81"/>
        <end position="103"/>
    </location>
</feature>
<evidence type="ECO:0000256" key="1">
    <source>
        <dbReference type="SAM" id="Phobius"/>
    </source>
</evidence>
<protein>
    <submittedName>
        <fullName evidence="2">Uncharacterized protein</fullName>
    </submittedName>
</protein>
<keyword evidence="1" id="KW-1133">Transmembrane helix</keyword>
<proteinExistence type="predicted"/>
<gene>
    <name evidence="2" type="ORF">LCGC14_1419980</name>
</gene>
<dbReference type="InterPro" id="IPR008964">
    <property type="entry name" value="Invasin/intimin_cell_adhesion"/>
</dbReference>